<name>A0A0C9SV66_PLICR</name>
<sequence length="207" mass="22290">MSGCATRDAHSAQTTAAALCLGAMTYPAVAVPVPPHHARTLPPSRRTSALISLARPTSRPFVPSWLREQRWSAAVVRYGKRGARGVLARRPVVANRRGVSGACTGTEATWVCCYATSCVVRSRAPALCPRRHAAADEPRRGPSVAVVRRGWLSWRKRRARALGCRSEPVLALRAGAVARFAGVGTRTAVPQVGPWCCEHFSHPPDLD</sequence>
<keyword evidence="2" id="KW-1185">Reference proteome</keyword>
<protein>
    <submittedName>
        <fullName evidence="1">Uncharacterized protein</fullName>
    </submittedName>
</protein>
<dbReference type="HOGENOM" id="CLU_1326867_0_0_1"/>
<evidence type="ECO:0000313" key="2">
    <source>
        <dbReference type="Proteomes" id="UP000053263"/>
    </source>
</evidence>
<organism evidence="1 2">
    <name type="scientific">Plicaturopsis crispa FD-325 SS-3</name>
    <dbReference type="NCBI Taxonomy" id="944288"/>
    <lineage>
        <taxon>Eukaryota</taxon>
        <taxon>Fungi</taxon>
        <taxon>Dikarya</taxon>
        <taxon>Basidiomycota</taxon>
        <taxon>Agaricomycotina</taxon>
        <taxon>Agaricomycetes</taxon>
        <taxon>Agaricomycetidae</taxon>
        <taxon>Amylocorticiales</taxon>
        <taxon>Amylocorticiaceae</taxon>
        <taxon>Plicatura</taxon>
        <taxon>Plicaturopsis crispa</taxon>
    </lineage>
</organism>
<reference evidence="1 2" key="1">
    <citation type="submission" date="2014-06" db="EMBL/GenBank/DDBJ databases">
        <title>Evolutionary Origins and Diversification of the Mycorrhizal Mutualists.</title>
        <authorList>
            <consortium name="DOE Joint Genome Institute"/>
            <consortium name="Mycorrhizal Genomics Consortium"/>
            <person name="Kohler A."/>
            <person name="Kuo A."/>
            <person name="Nagy L.G."/>
            <person name="Floudas D."/>
            <person name="Copeland A."/>
            <person name="Barry K.W."/>
            <person name="Cichocki N."/>
            <person name="Veneault-Fourrey C."/>
            <person name="LaButti K."/>
            <person name="Lindquist E.A."/>
            <person name="Lipzen A."/>
            <person name="Lundell T."/>
            <person name="Morin E."/>
            <person name="Murat C."/>
            <person name="Riley R."/>
            <person name="Ohm R."/>
            <person name="Sun H."/>
            <person name="Tunlid A."/>
            <person name="Henrissat B."/>
            <person name="Grigoriev I.V."/>
            <person name="Hibbett D.S."/>
            <person name="Martin F."/>
        </authorList>
    </citation>
    <scope>NUCLEOTIDE SEQUENCE [LARGE SCALE GENOMIC DNA]</scope>
    <source>
        <strain evidence="1 2">FD-325 SS-3</strain>
    </source>
</reference>
<dbReference type="AlphaFoldDB" id="A0A0C9SV66"/>
<proteinExistence type="predicted"/>
<dbReference type="EMBL" id="KN832612">
    <property type="protein sequence ID" value="KII82855.1"/>
    <property type="molecule type" value="Genomic_DNA"/>
</dbReference>
<evidence type="ECO:0000313" key="1">
    <source>
        <dbReference type="EMBL" id="KII82855.1"/>
    </source>
</evidence>
<accession>A0A0C9SV66</accession>
<gene>
    <name evidence="1" type="ORF">PLICRDRAFT_180973</name>
</gene>
<dbReference type="Proteomes" id="UP000053263">
    <property type="component" value="Unassembled WGS sequence"/>
</dbReference>